<keyword evidence="4" id="KW-1185">Reference proteome</keyword>
<accession>A0A7R8UHK5</accession>
<dbReference type="InParanoid" id="A0A7R8UHK5"/>
<feature type="region of interest" description="Disordered" evidence="1">
    <location>
        <begin position="188"/>
        <end position="218"/>
    </location>
</feature>
<organism evidence="3 4">
    <name type="scientific">Hermetia illucens</name>
    <name type="common">Black soldier fly</name>
    <dbReference type="NCBI Taxonomy" id="343691"/>
    <lineage>
        <taxon>Eukaryota</taxon>
        <taxon>Metazoa</taxon>
        <taxon>Ecdysozoa</taxon>
        <taxon>Arthropoda</taxon>
        <taxon>Hexapoda</taxon>
        <taxon>Insecta</taxon>
        <taxon>Pterygota</taxon>
        <taxon>Neoptera</taxon>
        <taxon>Endopterygota</taxon>
        <taxon>Diptera</taxon>
        <taxon>Brachycera</taxon>
        <taxon>Stratiomyomorpha</taxon>
        <taxon>Stratiomyidae</taxon>
        <taxon>Hermetiinae</taxon>
        <taxon>Hermetia</taxon>
    </lineage>
</organism>
<dbReference type="EMBL" id="LR899010">
    <property type="protein sequence ID" value="CAD7080738.1"/>
    <property type="molecule type" value="Genomic_DNA"/>
</dbReference>
<evidence type="ECO:0000256" key="2">
    <source>
        <dbReference type="SAM" id="SignalP"/>
    </source>
</evidence>
<proteinExistence type="predicted"/>
<dbReference type="OMA" id="QRQHSNE"/>
<name>A0A7R8UHK5_HERIL</name>
<feature type="chain" id="PRO_5031042300" evidence="2">
    <location>
        <begin position="20"/>
        <end position="266"/>
    </location>
</feature>
<dbReference type="Proteomes" id="UP000594454">
    <property type="component" value="Chromosome 2"/>
</dbReference>
<feature type="compositionally biased region" description="Pro residues" evidence="1">
    <location>
        <begin position="33"/>
        <end position="43"/>
    </location>
</feature>
<dbReference type="FunCoup" id="A0A7R8UHK5">
    <property type="interactions" value="37"/>
</dbReference>
<dbReference type="OrthoDB" id="7789789at2759"/>
<feature type="region of interest" description="Disordered" evidence="1">
    <location>
        <begin position="33"/>
        <end position="52"/>
    </location>
</feature>
<feature type="signal peptide" evidence="2">
    <location>
        <begin position="1"/>
        <end position="19"/>
    </location>
</feature>
<evidence type="ECO:0000256" key="1">
    <source>
        <dbReference type="SAM" id="MobiDB-lite"/>
    </source>
</evidence>
<evidence type="ECO:0000313" key="3">
    <source>
        <dbReference type="EMBL" id="CAD7080738.1"/>
    </source>
</evidence>
<sequence length="266" mass="30507">MIQHQIYLVLASIASISNAIRVDWNTNTGPIIPPTSTLPPVPQQPYRQPAPVWESSENDIPNPQPYHYILPPPSRPRPATDNYARASPAELQKMNLQYQSPKSHYGQFVNNLNSIQNGVPTLGVQYIPNKGLKYFALAPSSGKVYYSKDVDGFDKYNKLNGKYNAKLKKHKAYEKVKHVKYNNNVSSKYQQQEQQVSESQLSYSSTQPPQYQQAQYHQQNNYQGLHTQVSYNTQAPSHVQYNTQAPSQNVYYRPKNVWEGYVKSRR</sequence>
<gene>
    <name evidence="3" type="ORF">HERILL_LOCUS3879</name>
</gene>
<reference evidence="3 4" key="1">
    <citation type="submission" date="2020-11" db="EMBL/GenBank/DDBJ databases">
        <authorList>
            <person name="Wallbank WR R."/>
            <person name="Pardo Diaz C."/>
            <person name="Kozak K."/>
            <person name="Martin S."/>
            <person name="Jiggins C."/>
            <person name="Moest M."/>
            <person name="Warren A I."/>
            <person name="Generalovic N T."/>
            <person name="Byers J.R.P. K."/>
            <person name="Montejo-Kovacevich G."/>
            <person name="Yen C E."/>
        </authorList>
    </citation>
    <scope>NUCLEOTIDE SEQUENCE [LARGE SCALE GENOMIC DNA]</scope>
</reference>
<protein>
    <submittedName>
        <fullName evidence="3">Uncharacterized protein</fullName>
    </submittedName>
</protein>
<keyword evidence="2" id="KW-0732">Signal</keyword>
<evidence type="ECO:0000313" key="4">
    <source>
        <dbReference type="Proteomes" id="UP000594454"/>
    </source>
</evidence>
<dbReference type="AlphaFoldDB" id="A0A7R8UHK5"/>